<keyword evidence="2" id="KW-1185">Reference proteome</keyword>
<name>A0ACC2XII8_9TREE</name>
<evidence type="ECO:0000313" key="1">
    <source>
        <dbReference type="EMBL" id="KAJ9123087.1"/>
    </source>
</evidence>
<dbReference type="EMBL" id="JASBWU010000003">
    <property type="protein sequence ID" value="KAJ9123087.1"/>
    <property type="molecule type" value="Genomic_DNA"/>
</dbReference>
<dbReference type="Proteomes" id="UP001243375">
    <property type="component" value="Unassembled WGS sequence"/>
</dbReference>
<evidence type="ECO:0000313" key="2">
    <source>
        <dbReference type="Proteomes" id="UP001243375"/>
    </source>
</evidence>
<proteinExistence type="predicted"/>
<sequence length="613" mass="69734">MDEPSQYALKKRTIRKNRQRTRQRREKGERDENQFRGPAKEYLKLELLQLLLRHQIKAVQEIWKVSSEIEVIARDVWLLVLSLYPLPEPPKPPEPEQTQPDPFLATSNSRGSPLPGSTSFPINLQYSQSTRSHPGSALRKGHLPRSNTLPDIQSMAKKFDDQLHLNKSTGDGRLNPHGNSDKGTADTGSDDDSTEDDEKEQENDNYGVDKELLDELSESSESSSTDEDERERERELARRTGPGRKSTSQHWRHGKNLGAHKVVTATVVLRILMISLWMMRVPVLLVDVMRLLQSLDVSMTVARPREYSRWHNFNSHMKKKKKALQNGRPLEHDDPQAASDEEEHDIQPRSRRDLPNRRLAELCPVELRLASAIIVVLKLVYGLDGKPRQPASWDDIACEFPIASEWLHEIRTRVEGGWFRRHTIDRQPIDFAYQSAEDVDKFLAQASKVLLGVPNRMADSQQVIDLFDYTSGPDVQLDEQDEILHNWKAFHRGATPNTPPDQQSDDGEERTGRDEGESLLSGHSYKMYDWKASEDDLPEELRLVVQAVAEVIGVSRSAVFKELYALETLVGAVSRRARGEVLKEKRRRSSVMGDRKRGFSGTSGVSSPSDESD</sequence>
<reference evidence="1" key="1">
    <citation type="submission" date="2023-04" db="EMBL/GenBank/DDBJ databases">
        <title>Draft Genome sequencing of Naganishia species isolated from polar environments using Oxford Nanopore Technology.</title>
        <authorList>
            <person name="Leo P."/>
            <person name="Venkateswaran K."/>
        </authorList>
    </citation>
    <scope>NUCLEOTIDE SEQUENCE</scope>
    <source>
        <strain evidence="1">MNA-CCFEE 5425</strain>
    </source>
</reference>
<protein>
    <submittedName>
        <fullName evidence="1">Uncharacterized protein</fullName>
    </submittedName>
</protein>
<gene>
    <name evidence="1" type="ORF">QFC22_001277</name>
</gene>
<organism evidence="1 2">
    <name type="scientific">Naganishia vaughanmartiniae</name>
    <dbReference type="NCBI Taxonomy" id="1424756"/>
    <lineage>
        <taxon>Eukaryota</taxon>
        <taxon>Fungi</taxon>
        <taxon>Dikarya</taxon>
        <taxon>Basidiomycota</taxon>
        <taxon>Agaricomycotina</taxon>
        <taxon>Tremellomycetes</taxon>
        <taxon>Filobasidiales</taxon>
        <taxon>Filobasidiaceae</taxon>
        <taxon>Naganishia</taxon>
    </lineage>
</organism>
<comment type="caution">
    <text evidence="1">The sequence shown here is derived from an EMBL/GenBank/DDBJ whole genome shotgun (WGS) entry which is preliminary data.</text>
</comment>
<accession>A0ACC2XII8</accession>